<proteinExistence type="predicted"/>
<evidence type="ECO:0000313" key="1">
    <source>
        <dbReference type="EMBL" id="PTQ58137.1"/>
    </source>
</evidence>
<comment type="caution">
    <text evidence="1">The sequence shown here is derived from an EMBL/GenBank/DDBJ whole genome shotgun (WGS) entry which is preliminary data.</text>
</comment>
<gene>
    <name evidence="1" type="ORF">SMSRO_SFP00340</name>
</gene>
<dbReference type="EMBL" id="JTLV02000002">
    <property type="protein sequence ID" value="PTQ58137.1"/>
    <property type="molecule type" value="Genomic_DNA"/>
</dbReference>
<organism evidence="1 2">
    <name type="scientific">Spiroplasma poulsonii</name>
    <dbReference type="NCBI Taxonomy" id="2138"/>
    <lineage>
        <taxon>Bacteria</taxon>
        <taxon>Bacillati</taxon>
        <taxon>Mycoplasmatota</taxon>
        <taxon>Mollicutes</taxon>
        <taxon>Entomoplasmatales</taxon>
        <taxon>Spiroplasmataceae</taxon>
        <taxon>Spiroplasma</taxon>
    </lineage>
</organism>
<keyword evidence="2" id="KW-1185">Reference proteome</keyword>
<geneLocation type="plasmid" evidence="1">
    <name>unnamed1</name>
</geneLocation>
<dbReference type="RefSeq" id="WP_105629076.1">
    <property type="nucleotide sequence ID" value="NZ_CM020867.1"/>
</dbReference>
<sequence>MEQKQNEWITVNIMARRKLKRETEKANLFSIPEHKGLSVWISKKCIHGSRSGKSLAVGIKANDEYIIWLYDNDAKIYVKSEIWQGKHLINLYQKEWNKILAAIKINQETLNK</sequence>
<keyword evidence="1" id="KW-0614">Plasmid</keyword>
<reference evidence="1 2" key="1">
    <citation type="journal article" date="2015" name="MBio">
        <title>Genome sequence of the Drosophila melanogaster male-killing Spiroplasma strain MSRO endosymbiont.</title>
        <authorList>
            <person name="Paredes J.C."/>
            <person name="Herren J.K."/>
            <person name="Schupfer F."/>
            <person name="Marin R."/>
            <person name="Claverol S."/>
            <person name="Kuo C.H."/>
            <person name="Lemaitre B."/>
            <person name="Beven L."/>
        </authorList>
    </citation>
    <scope>NUCLEOTIDE SEQUENCE [LARGE SCALE GENOMIC DNA]</scope>
    <source>
        <strain evidence="1 2">MSRO</strain>
        <plasmid evidence="1">unnamed1</plasmid>
    </source>
</reference>
<evidence type="ECO:0000313" key="2">
    <source>
        <dbReference type="Proteomes" id="UP000031565"/>
    </source>
</evidence>
<protein>
    <submittedName>
        <fullName evidence="1">Uncharacterized protein</fullName>
    </submittedName>
</protein>
<accession>A0A2R6Y5P2</accession>
<dbReference type="Proteomes" id="UP000031565">
    <property type="component" value="Unassembled WGS sequence"/>
</dbReference>
<dbReference type="OrthoDB" id="389836at2"/>
<name>A0A2R6Y5P2_9MOLU</name>
<dbReference type="AlphaFoldDB" id="A0A2R6Y5P2"/>